<dbReference type="Proteomes" id="UP001623384">
    <property type="component" value="Chromosome"/>
</dbReference>
<feature type="transmembrane region" description="Helical" evidence="1">
    <location>
        <begin position="104"/>
        <end position="123"/>
    </location>
</feature>
<name>A0ABZ2RC24_9MICC</name>
<evidence type="ECO:0000313" key="2">
    <source>
        <dbReference type="EMBL" id="WXK94967.1"/>
    </source>
</evidence>
<gene>
    <name evidence="2" type="ORF">WHH00_09265</name>
</gene>
<dbReference type="EMBL" id="CP148033">
    <property type="protein sequence ID" value="WXK94967.1"/>
    <property type="molecule type" value="Genomic_DNA"/>
</dbReference>
<feature type="transmembrane region" description="Helical" evidence="1">
    <location>
        <begin position="26"/>
        <end position="47"/>
    </location>
</feature>
<evidence type="ECO:0008006" key="4">
    <source>
        <dbReference type="Google" id="ProtNLM"/>
    </source>
</evidence>
<keyword evidence="1" id="KW-0472">Membrane</keyword>
<reference evidence="2 3" key="1">
    <citation type="submission" date="2024-03" db="EMBL/GenBank/DDBJ databases">
        <title>Rhodococcus navarretei sp. nov. and Pseudarthrobacter quantumdoti sp. nov., two new species with the ability to biosynthesize Quantum Dots isolated from soil samples at Union Glacier, Antarctica.</title>
        <authorList>
            <person name="Vargas M."/>
        </authorList>
    </citation>
    <scope>NUCLEOTIDE SEQUENCE [LARGE SCALE GENOMIC DNA]</scope>
    <source>
        <strain evidence="2 3">RC-2-3</strain>
    </source>
</reference>
<dbReference type="RefSeq" id="WP_406638237.1">
    <property type="nucleotide sequence ID" value="NZ_CP148033.1"/>
</dbReference>
<evidence type="ECO:0000256" key="1">
    <source>
        <dbReference type="SAM" id="Phobius"/>
    </source>
</evidence>
<keyword evidence="3" id="KW-1185">Reference proteome</keyword>
<organism evidence="2 3">
    <name type="scientific">Pseudarthrobacter quantipunctorum</name>
    <dbReference type="NCBI Taxonomy" id="3128980"/>
    <lineage>
        <taxon>Bacteria</taxon>
        <taxon>Bacillati</taxon>
        <taxon>Actinomycetota</taxon>
        <taxon>Actinomycetes</taxon>
        <taxon>Micrococcales</taxon>
        <taxon>Micrococcaceae</taxon>
        <taxon>Pseudarthrobacter</taxon>
    </lineage>
</organism>
<accession>A0ABZ2RC24</accession>
<proteinExistence type="predicted"/>
<feature type="transmembrane region" description="Helical" evidence="1">
    <location>
        <begin position="135"/>
        <end position="157"/>
    </location>
</feature>
<keyword evidence="1" id="KW-1133">Transmembrane helix</keyword>
<evidence type="ECO:0000313" key="3">
    <source>
        <dbReference type="Proteomes" id="UP001623384"/>
    </source>
</evidence>
<keyword evidence="1" id="KW-0812">Transmembrane</keyword>
<sequence>MTLGDAAAVATDPRVQAFGYAQRRTWVFFAWWYGAVITIPGAVDAGLSGLLGQDPERGIFTMALGAGLSALGWLVTLGVRFSRKLPKPASDIPRVEQALRTNPLAIKVSVIVSVVIVAALILFIPEGKSHELLPIIGFVGATLMSITGGLAYSTSVLKNSGELYARWLERRK</sequence>
<feature type="transmembrane region" description="Helical" evidence="1">
    <location>
        <begin position="59"/>
        <end position="79"/>
    </location>
</feature>
<protein>
    <recommendedName>
        <fullName evidence="4">Transmembrane protein</fullName>
    </recommendedName>
</protein>